<dbReference type="PANTHER" id="PTHR44103">
    <property type="entry name" value="PROPROTEIN CONVERTASE P"/>
    <property type="match status" value="1"/>
</dbReference>
<comment type="caution">
    <text evidence="3">The sequence shown here is derived from an EMBL/GenBank/DDBJ whole genome shotgun (WGS) entry which is preliminary data.</text>
</comment>
<dbReference type="Gene3D" id="2.130.10.130">
    <property type="entry name" value="Integrin alpha, N-terminal"/>
    <property type="match status" value="2"/>
</dbReference>
<dbReference type="Proteomes" id="UP000293562">
    <property type="component" value="Unassembled WGS sequence"/>
</dbReference>
<dbReference type="InterPro" id="IPR013517">
    <property type="entry name" value="FG-GAP"/>
</dbReference>
<dbReference type="RefSeq" id="WP_130306283.1">
    <property type="nucleotide sequence ID" value="NZ_SHKN01000001.1"/>
</dbReference>
<dbReference type="Pfam" id="PF13517">
    <property type="entry name" value="FG-GAP_3"/>
    <property type="match status" value="2"/>
</dbReference>
<feature type="signal peptide" evidence="2">
    <location>
        <begin position="1"/>
        <end position="20"/>
    </location>
</feature>
<sequence>MKFTIYAFLISMLFVQGVRAQVENRSFQEPFRLKTGAEFINVHESGHSAPYLYDINKDGKLDLLLGYYGRERLETDTVRSGHCLTKGACKIYLNNGDNIKPEYTYHGEIQAGNDRAFVPCDCCVGFVPGLADINGDGIDDLVSGSFPGQAYFFKGKEDGNFEPFVFIRDTLGNTLNPGHTTTVAPFDWDGDGLLDLVWGVRFKGVAVSRNVGTRKQAAFLVPEFIDIMPYTEGYEKVSSHTVPVDWNGDGRFDLVCGSESGDVFVCLNTGTAKEPKFDSKPEVLIMNKRNHSKALVGENQPHGYRSKLFVHDYNGDGKLDILVGDVYTEREIFRELSSEEMMLKKQKETAAKGSKEERRAFFKTYYDFVDKECVKLMNANTDLTEVEAKGLAWNNLPDEMLMGFQKYLQESEKKWAFLSDFKTQNSYVGGFVWVYIQK</sequence>
<keyword evidence="1 2" id="KW-0732">Signal</keyword>
<evidence type="ECO:0000313" key="4">
    <source>
        <dbReference type="Proteomes" id="UP000293562"/>
    </source>
</evidence>
<name>A0A4Q7VJW5_9BACT</name>
<gene>
    <name evidence="3" type="ORF">EV201_1042</name>
</gene>
<evidence type="ECO:0000313" key="3">
    <source>
        <dbReference type="EMBL" id="RZT96404.1"/>
    </source>
</evidence>
<keyword evidence="4" id="KW-1185">Reference proteome</keyword>
<dbReference type="AlphaFoldDB" id="A0A4Q7VJW5"/>
<feature type="chain" id="PRO_5020594738" evidence="2">
    <location>
        <begin position="21"/>
        <end position="438"/>
    </location>
</feature>
<dbReference type="PANTHER" id="PTHR44103:SF1">
    <property type="entry name" value="PROPROTEIN CONVERTASE P"/>
    <property type="match status" value="1"/>
</dbReference>
<dbReference type="EMBL" id="SHKN01000001">
    <property type="protein sequence ID" value="RZT96404.1"/>
    <property type="molecule type" value="Genomic_DNA"/>
</dbReference>
<dbReference type="SUPFAM" id="SSF69318">
    <property type="entry name" value="Integrin alpha N-terminal domain"/>
    <property type="match status" value="1"/>
</dbReference>
<organism evidence="3 4">
    <name type="scientific">Ancylomarina subtilis</name>
    <dbReference type="NCBI Taxonomy" id="1639035"/>
    <lineage>
        <taxon>Bacteria</taxon>
        <taxon>Pseudomonadati</taxon>
        <taxon>Bacteroidota</taxon>
        <taxon>Bacteroidia</taxon>
        <taxon>Marinilabiliales</taxon>
        <taxon>Marinifilaceae</taxon>
        <taxon>Ancylomarina</taxon>
    </lineage>
</organism>
<evidence type="ECO:0000256" key="2">
    <source>
        <dbReference type="SAM" id="SignalP"/>
    </source>
</evidence>
<proteinExistence type="predicted"/>
<dbReference type="OrthoDB" id="9816120at2"/>
<evidence type="ECO:0000256" key="1">
    <source>
        <dbReference type="ARBA" id="ARBA00022729"/>
    </source>
</evidence>
<protein>
    <submittedName>
        <fullName evidence="3">VCBS repeat protein</fullName>
    </submittedName>
</protein>
<reference evidence="3 4" key="1">
    <citation type="submission" date="2019-02" db="EMBL/GenBank/DDBJ databases">
        <title>Genomic Encyclopedia of Type Strains, Phase IV (KMG-IV): sequencing the most valuable type-strain genomes for metagenomic binning, comparative biology and taxonomic classification.</title>
        <authorList>
            <person name="Goeker M."/>
        </authorList>
    </citation>
    <scope>NUCLEOTIDE SEQUENCE [LARGE SCALE GENOMIC DNA]</scope>
    <source>
        <strain evidence="3 4">DSM 28825</strain>
    </source>
</reference>
<accession>A0A4Q7VJW5</accession>
<dbReference type="InterPro" id="IPR028994">
    <property type="entry name" value="Integrin_alpha_N"/>
</dbReference>